<sequence>MTHVQRNRVAGILLFLLVQAVYLLTMAPTLSFWDCGEFIATARTLGVPHPPGAPLFLLMGRVFSLFPFFSDIGARVNLLSTLMSSAAVVLTYLITVRLIIICRKDDPDTWSQARQVAHYGGAAVGALALAFSDSFWFNAVETEVYAASTFFTTLVFWLVLRWYQDSSGPGNERWLMAAMYMIGLSIGVHLLSLLVLFAVIMVYWYRRHAVTPFSLLGMAVVATAAFILVYGGVIQGVPFLLRKFSWWGGGALLVVMMAGVWYAHLQRQRVLHTAAMSLLLLVIGYTSYTTIFVRAQAGPPINENDPSTADAFLSYLNREQYGDLPLWPRRWSSEPLHQYYYGKYDSEAEYFFRYQLGQMYVRYFGWQFIGRAHQGSGAPVDLSQLWGLPFLVGILGAVTHARQDWKTGSVVTALFVLTGAALVIYLNQVEPQPRERDYSYVGSFFAFALWIGFGASAIIEKITGLATCSSMKTRLAVVALLPVMLLVPARMLYANYYTHDRSGNYVAWDWAWNILQSCGRDAILFTNGDNDTFPLWYLQEVEGIRQDVRVVNLSLANTPWYLEQLKHSSPRGAKPVSFSLSDQELQEIGYVPMVPVQAELEAGEEQRRLRERSRSIGALPSAEIADTIRWELQPAISFRGQGFLRPQDIAVFDIIMSNFRHRPICFAITVGSDNLIGLKRWLTLEGLAYRLQPMQAPEGETLLDVTRLCNALCGSFRYTNLASEEVFIDETSKRLSGNYKPLFTRLALELAREPERLYTVMAEDGGLVEGSGRQLALHALDRSEDVLPLSLYGMEPELVASVVYLYARFDEKEKAYPYIAYLEKLAEHTTPERSPELYYALALSFSQVGLEEKVEMLRRQLQESSNE</sequence>
<keyword evidence="1" id="KW-0472">Membrane</keyword>
<evidence type="ECO:0000313" key="2">
    <source>
        <dbReference type="EMBL" id="TNJ37827.1"/>
    </source>
</evidence>
<feature type="transmembrane region" description="Helical" evidence="1">
    <location>
        <begin position="116"/>
        <end position="137"/>
    </location>
</feature>
<evidence type="ECO:0000313" key="3">
    <source>
        <dbReference type="Proteomes" id="UP000309544"/>
    </source>
</evidence>
<feature type="transmembrane region" description="Helical" evidence="1">
    <location>
        <begin position="82"/>
        <end position="101"/>
    </location>
</feature>
<dbReference type="InterPro" id="IPR052724">
    <property type="entry name" value="GT117_domain-containing"/>
</dbReference>
<dbReference type="Proteomes" id="UP000309544">
    <property type="component" value="Unassembled WGS sequence"/>
</dbReference>
<dbReference type="PANTHER" id="PTHR16214:SF3">
    <property type="entry name" value="TRANSMEMBRANE PROTEIN 260"/>
    <property type="match status" value="1"/>
</dbReference>
<feature type="transmembrane region" description="Helical" evidence="1">
    <location>
        <begin position="438"/>
        <end position="459"/>
    </location>
</feature>
<feature type="transmembrane region" description="Helical" evidence="1">
    <location>
        <begin position="144"/>
        <end position="163"/>
    </location>
</feature>
<dbReference type="InterPro" id="IPR021280">
    <property type="entry name" value="TMEM260-like"/>
</dbReference>
<dbReference type="EMBL" id="VDCI01000001">
    <property type="protein sequence ID" value="TNJ37827.1"/>
    <property type="molecule type" value="Genomic_DNA"/>
</dbReference>
<name>A0A5C4S3Y5_PROVB</name>
<reference evidence="2 3" key="1">
    <citation type="submission" date="2019-05" db="EMBL/GenBank/DDBJ databases">
        <title>Draft Whole-Genome sequence of the green sulfur bacterium Prosthecochloris vibrioformis DSM 260.</title>
        <authorList>
            <person name="Meyer T.E."/>
            <person name="Kyndt J.A."/>
        </authorList>
    </citation>
    <scope>NUCLEOTIDE SEQUENCE [LARGE SCALE GENOMIC DNA]</scope>
    <source>
        <strain evidence="2 3">DSM 260</strain>
    </source>
</reference>
<dbReference type="PANTHER" id="PTHR16214">
    <property type="entry name" value="TRANSMEMBRANE PROTEIN 260"/>
    <property type="match status" value="1"/>
</dbReference>
<feature type="transmembrane region" description="Helical" evidence="1">
    <location>
        <begin position="215"/>
        <end position="238"/>
    </location>
</feature>
<dbReference type="Pfam" id="PF11028">
    <property type="entry name" value="TMEM260-like"/>
    <property type="match status" value="1"/>
</dbReference>
<dbReference type="AlphaFoldDB" id="A0A5C4S3Y5"/>
<feature type="transmembrane region" description="Helical" evidence="1">
    <location>
        <begin position="244"/>
        <end position="263"/>
    </location>
</feature>
<organism evidence="2 3">
    <name type="scientific">Prosthecochloris vibrioformis</name>
    <name type="common">Chlorobium vibrioforme</name>
    <dbReference type="NCBI Taxonomy" id="1098"/>
    <lineage>
        <taxon>Bacteria</taxon>
        <taxon>Pseudomonadati</taxon>
        <taxon>Chlorobiota</taxon>
        <taxon>Chlorobiia</taxon>
        <taxon>Chlorobiales</taxon>
        <taxon>Chlorobiaceae</taxon>
        <taxon>Prosthecochloris</taxon>
    </lineage>
</organism>
<feature type="transmembrane region" description="Helical" evidence="1">
    <location>
        <begin position="175"/>
        <end position="203"/>
    </location>
</feature>
<proteinExistence type="predicted"/>
<keyword evidence="1" id="KW-1133">Transmembrane helix</keyword>
<gene>
    <name evidence="2" type="ORF">FGF68_01220</name>
</gene>
<keyword evidence="3" id="KW-1185">Reference proteome</keyword>
<feature type="transmembrane region" description="Helical" evidence="1">
    <location>
        <begin position="475"/>
        <end position="493"/>
    </location>
</feature>
<accession>A0A5C4S3Y5</accession>
<feature type="transmembrane region" description="Helical" evidence="1">
    <location>
        <begin position="53"/>
        <end position="70"/>
    </location>
</feature>
<feature type="transmembrane region" description="Helical" evidence="1">
    <location>
        <begin position="12"/>
        <end position="33"/>
    </location>
</feature>
<dbReference type="RefSeq" id="WP_139626064.1">
    <property type="nucleotide sequence ID" value="NZ_VDCI01000001.1"/>
</dbReference>
<protein>
    <submittedName>
        <fullName evidence="2">DUF2723 domain-containing protein</fullName>
    </submittedName>
</protein>
<feature type="transmembrane region" description="Helical" evidence="1">
    <location>
        <begin position="383"/>
        <end position="401"/>
    </location>
</feature>
<feature type="transmembrane region" description="Helical" evidence="1">
    <location>
        <begin position="408"/>
        <end position="426"/>
    </location>
</feature>
<evidence type="ECO:0000256" key="1">
    <source>
        <dbReference type="SAM" id="Phobius"/>
    </source>
</evidence>
<keyword evidence="1" id="KW-0812">Transmembrane</keyword>
<feature type="transmembrane region" description="Helical" evidence="1">
    <location>
        <begin position="270"/>
        <end position="288"/>
    </location>
</feature>
<comment type="caution">
    <text evidence="2">The sequence shown here is derived from an EMBL/GenBank/DDBJ whole genome shotgun (WGS) entry which is preliminary data.</text>
</comment>